<protein>
    <submittedName>
        <fullName evidence="2">GNAT family N-acetyltransferase</fullName>
    </submittedName>
</protein>
<sequence length="159" mass="18056">MQRPATSDDFDFIYGLYMHPEVNPYLLYDPMDKASFAPIYAQLLADAVLYVYYADTVATGMFKLIPLKHRTAHIAYLGGVAIAPEFAGKGHAKTMFDDIIALGKSLQLARIELSASVDNKRAINLYEKCGFQAEGVLRKYTYLKNEDRYIDELLMSYLY</sequence>
<evidence type="ECO:0000313" key="2">
    <source>
        <dbReference type="EMBL" id="MBC3809596.1"/>
    </source>
</evidence>
<dbReference type="PROSITE" id="PS51186">
    <property type="entry name" value="GNAT"/>
    <property type="match status" value="1"/>
</dbReference>
<reference evidence="2 3" key="1">
    <citation type="submission" date="2020-08" db="EMBL/GenBank/DDBJ databases">
        <title>Novel species isolated from subtropical streams in China.</title>
        <authorList>
            <person name="Lu H."/>
        </authorList>
    </citation>
    <scope>NUCLEOTIDE SEQUENCE [LARGE SCALE GENOMIC DNA]</scope>
    <source>
        <strain evidence="2 3">KACC 16656</strain>
    </source>
</reference>
<dbReference type="Gene3D" id="3.40.630.30">
    <property type="match status" value="1"/>
</dbReference>
<dbReference type="InterPro" id="IPR016181">
    <property type="entry name" value="Acyl_CoA_acyltransferase"/>
</dbReference>
<dbReference type="CDD" id="cd04301">
    <property type="entry name" value="NAT_SF"/>
    <property type="match status" value="1"/>
</dbReference>
<dbReference type="RefSeq" id="WP_186924653.1">
    <property type="nucleotide sequence ID" value="NZ_JACOFW010000040.1"/>
</dbReference>
<comment type="caution">
    <text evidence="2">The sequence shown here is derived from an EMBL/GenBank/DDBJ whole genome shotgun (WGS) entry which is preliminary data.</text>
</comment>
<dbReference type="SUPFAM" id="SSF55729">
    <property type="entry name" value="Acyl-CoA N-acyltransferases (Nat)"/>
    <property type="match status" value="1"/>
</dbReference>
<keyword evidence="3" id="KW-1185">Reference proteome</keyword>
<proteinExistence type="predicted"/>
<evidence type="ECO:0000313" key="3">
    <source>
        <dbReference type="Proteomes" id="UP000648257"/>
    </source>
</evidence>
<organism evidence="2 3">
    <name type="scientific">Undibacterium seohonense</name>
    <dbReference type="NCBI Taxonomy" id="1344950"/>
    <lineage>
        <taxon>Bacteria</taxon>
        <taxon>Pseudomonadati</taxon>
        <taxon>Pseudomonadota</taxon>
        <taxon>Betaproteobacteria</taxon>
        <taxon>Burkholderiales</taxon>
        <taxon>Oxalobacteraceae</taxon>
        <taxon>Undibacterium</taxon>
    </lineage>
</organism>
<gene>
    <name evidence="2" type="ORF">H8K52_19830</name>
</gene>
<dbReference type="EMBL" id="JACOFW010000040">
    <property type="protein sequence ID" value="MBC3809596.1"/>
    <property type="molecule type" value="Genomic_DNA"/>
</dbReference>
<name>A0ABR6XB47_9BURK</name>
<accession>A0ABR6XB47</accession>
<feature type="domain" description="N-acetyltransferase" evidence="1">
    <location>
        <begin position="1"/>
        <end position="159"/>
    </location>
</feature>
<dbReference type="InterPro" id="IPR000182">
    <property type="entry name" value="GNAT_dom"/>
</dbReference>
<dbReference type="Pfam" id="PF00583">
    <property type="entry name" value="Acetyltransf_1"/>
    <property type="match status" value="1"/>
</dbReference>
<dbReference type="Proteomes" id="UP000648257">
    <property type="component" value="Unassembled WGS sequence"/>
</dbReference>
<dbReference type="PANTHER" id="PTHR43792">
    <property type="entry name" value="GNAT FAMILY, PUTATIVE (AFU_ORTHOLOGUE AFUA_3G00765)-RELATED-RELATED"/>
    <property type="match status" value="1"/>
</dbReference>
<dbReference type="InterPro" id="IPR051531">
    <property type="entry name" value="N-acetyltransferase"/>
</dbReference>
<evidence type="ECO:0000259" key="1">
    <source>
        <dbReference type="PROSITE" id="PS51186"/>
    </source>
</evidence>